<evidence type="ECO:0000313" key="8">
    <source>
        <dbReference type="Proteomes" id="UP000431684"/>
    </source>
</evidence>
<keyword evidence="3" id="KW-0479">Metal-binding</keyword>
<evidence type="ECO:0000256" key="1">
    <source>
        <dbReference type="ARBA" id="ARBA00010996"/>
    </source>
</evidence>
<feature type="domain" description="Thioredoxin" evidence="6">
    <location>
        <begin position="43"/>
        <end position="206"/>
    </location>
</feature>
<dbReference type="GO" id="GO:0046872">
    <property type="term" value="F:metal ion binding"/>
    <property type="evidence" value="ECO:0007669"/>
    <property type="project" value="UniProtKB-KW"/>
</dbReference>
<feature type="chain" id="PRO_5026055877" evidence="5">
    <location>
        <begin position="24"/>
        <end position="207"/>
    </location>
</feature>
<keyword evidence="5" id="KW-0732">Signal</keyword>
<keyword evidence="8" id="KW-1185">Reference proteome</keyword>
<evidence type="ECO:0000256" key="5">
    <source>
        <dbReference type="SAM" id="SignalP"/>
    </source>
</evidence>
<keyword evidence="4" id="KW-1015">Disulfide bond</keyword>
<comment type="caution">
    <text evidence="7">The sequence shown here is derived from an EMBL/GenBank/DDBJ whole genome shotgun (WGS) entry which is preliminary data.</text>
</comment>
<name>A0A6I3XVU3_9BURK</name>
<feature type="binding site" evidence="3">
    <location>
        <position position="81"/>
    </location>
    <ligand>
        <name>Cu cation</name>
        <dbReference type="ChEBI" id="CHEBI:23378"/>
    </ligand>
</feature>
<dbReference type="AlphaFoldDB" id="A0A6I3XVU3"/>
<dbReference type="Pfam" id="PF02630">
    <property type="entry name" value="SCO1-SenC"/>
    <property type="match status" value="1"/>
</dbReference>
<dbReference type="PANTHER" id="PTHR12151">
    <property type="entry name" value="ELECTRON TRANSPORT PROTIN SCO1/SENC FAMILY MEMBER"/>
    <property type="match status" value="1"/>
</dbReference>
<feature type="disulfide bond" description="Redox-active" evidence="4">
    <location>
        <begin position="81"/>
        <end position="85"/>
    </location>
</feature>
<gene>
    <name evidence="7" type="ORF">GJV26_25845</name>
</gene>
<accession>A0A6I3XVU3</accession>
<dbReference type="SUPFAM" id="SSF52833">
    <property type="entry name" value="Thioredoxin-like"/>
    <property type="match status" value="1"/>
</dbReference>
<evidence type="ECO:0000256" key="3">
    <source>
        <dbReference type="PIRSR" id="PIRSR603782-1"/>
    </source>
</evidence>
<feature type="binding site" evidence="3">
    <location>
        <position position="85"/>
    </location>
    <ligand>
        <name>Cu cation</name>
        <dbReference type="ChEBI" id="CHEBI:23378"/>
    </ligand>
</feature>
<evidence type="ECO:0000313" key="7">
    <source>
        <dbReference type="EMBL" id="MUI15855.1"/>
    </source>
</evidence>
<comment type="similarity">
    <text evidence="1">Belongs to the SCO1/2 family.</text>
</comment>
<dbReference type="InterPro" id="IPR003782">
    <property type="entry name" value="SCO1/SenC"/>
</dbReference>
<feature type="binding site" evidence="3">
    <location>
        <position position="171"/>
    </location>
    <ligand>
        <name>Cu cation</name>
        <dbReference type="ChEBI" id="CHEBI:23378"/>
    </ligand>
</feature>
<dbReference type="CDD" id="cd02968">
    <property type="entry name" value="SCO"/>
    <property type="match status" value="1"/>
</dbReference>
<dbReference type="PANTHER" id="PTHR12151:SF25">
    <property type="entry name" value="LINALOOL DEHYDRATASE_ISOMERASE DOMAIN-CONTAINING PROTEIN"/>
    <property type="match status" value="1"/>
</dbReference>
<dbReference type="EMBL" id="WNWM01000002">
    <property type="protein sequence ID" value="MUI15855.1"/>
    <property type="molecule type" value="Genomic_DNA"/>
</dbReference>
<dbReference type="InterPro" id="IPR013766">
    <property type="entry name" value="Thioredoxin_domain"/>
</dbReference>
<dbReference type="Gene3D" id="3.40.30.10">
    <property type="entry name" value="Glutaredoxin"/>
    <property type="match status" value="1"/>
</dbReference>
<evidence type="ECO:0000259" key="6">
    <source>
        <dbReference type="PROSITE" id="PS51352"/>
    </source>
</evidence>
<feature type="signal peptide" evidence="5">
    <location>
        <begin position="1"/>
        <end position="23"/>
    </location>
</feature>
<organism evidence="7 8">
    <name type="scientific">Pseudoduganella dura</name>
    <dbReference type="NCBI Taxonomy" id="321982"/>
    <lineage>
        <taxon>Bacteria</taxon>
        <taxon>Pseudomonadati</taxon>
        <taxon>Pseudomonadota</taxon>
        <taxon>Betaproteobacteria</taxon>
        <taxon>Burkholderiales</taxon>
        <taxon>Oxalobacteraceae</taxon>
        <taxon>Telluria group</taxon>
        <taxon>Pseudoduganella</taxon>
    </lineage>
</organism>
<sequence>MNPALKRLIASLLLCAAAAQVQAGEQARAQIQAGTRTLKAGVFDPPRAAPDIALPASTGKPFRLSGLRGKVVVLEFGFSHCESVCPVSLASLAQARKLLGAAAEDVQVLFITVDPARDTAARLRTYLAQFDASFIGITGSEAQVAQLLKNYGISAARRPIGGSTTDYSMSHSSYLYFIDRQGMQRAMMPFGRPAADIAHDLAILLER</sequence>
<dbReference type="Proteomes" id="UP000431684">
    <property type="component" value="Unassembled WGS sequence"/>
</dbReference>
<dbReference type="PROSITE" id="PS51352">
    <property type="entry name" value="THIOREDOXIN_2"/>
    <property type="match status" value="1"/>
</dbReference>
<keyword evidence="2 3" id="KW-0186">Copper</keyword>
<dbReference type="InterPro" id="IPR036249">
    <property type="entry name" value="Thioredoxin-like_sf"/>
</dbReference>
<proteinExistence type="inferred from homology"/>
<evidence type="ECO:0000256" key="4">
    <source>
        <dbReference type="PIRSR" id="PIRSR603782-2"/>
    </source>
</evidence>
<reference evidence="7 8" key="1">
    <citation type="submission" date="2019-11" db="EMBL/GenBank/DDBJ databases">
        <title>Draft Genome Sequences of Six Type Strains of the Genus Massilia.</title>
        <authorList>
            <person name="Miess H."/>
            <person name="Frediansyah A."/>
            <person name="Goeker M."/>
            <person name="Gross H."/>
        </authorList>
    </citation>
    <scope>NUCLEOTIDE SEQUENCE [LARGE SCALE GENOMIC DNA]</scope>
    <source>
        <strain evidence="7 8">DSM 17513</strain>
    </source>
</reference>
<protein>
    <submittedName>
        <fullName evidence="7">Redoxin domain-containing protein</fullName>
    </submittedName>
</protein>
<evidence type="ECO:0000256" key="2">
    <source>
        <dbReference type="ARBA" id="ARBA00023008"/>
    </source>
</evidence>